<dbReference type="SUPFAM" id="SSF81296">
    <property type="entry name" value="E set domains"/>
    <property type="match status" value="1"/>
</dbReference>
<dbReference type="OrthoDB" id="7574679at2"/>
<accession>A0A5C4SJT1</accession>
<dbReference type="InterPro" id="IPR024079">
    <property type="entry name" value="MetalloPept_cat_dom_sf"/>
</dbReference>
<proteinExistence type="predicted"/>
<organism evidence="5 6">
    <name type="scientific">Allotamlana fucoidanivorans</name>
    <dbReference type="NCBI Taxonomy" id="2583814"/>
    <lineage>
        <taxon>Bacteria</taxon>
        <taxon>Pseudomonadati</taxon>
        <taxon>Bacteroidota</taxon>
        <taxon>Flavobacteriia</taxon>
        <taxon>Flavobacteriales</taxon>
        <taxon>Flavobacteriaceae</taxon>
        <taxon>Allotamlana</taxon>
    </lineage>
</organism>
<evidence type="ECO:0000259" key="4">
    <source>
        <dbReference type="Pfam" id="PF18962"/>
    </source>
</evidence>
<dbReference type="InterPro" id="IPR026444">
    <property type="entry name" value="Secre_tail"/>
</dbReference>
<dbReference type="Gene3D" id="2.60.40.10">
    <property type="entry name" value="Immunoglobulins"/>
    <property type="match status" value="1"/>
</dbReference>
<dbReference type="InterPro" id="IPR014756">
    <property type="entry name" value="Ig_E-set"/>
</dbReference>
<dbReference type="AlphaFoldDB" id="A0A5C4SJT1"/>
<dbReference type="InterPro" id="IPR013783">
    <property type="entry name" value="Ig-like_fold"/>
</dbReference>
<feature type="domain" description="Secretion system C-terminal sorting" evidence="4">
    <location>
        <begin position="543"/>
        <end position="613"/>
    </location>
</feature>
<dbReference type="GO" id="GO:0008237">
    <property type="term" value="F:metallopeptidase activity"/>
    <property type="evidence" value="ECO:0007669"/>
    <property type="project" value="InterPro"/>
</dbReference>
<sequence length="615" mass="68114">MRNIRKLLVVICCFLLNQQINAQFVKEVPLDRQVDNSVMIIEGVVTSQKCMWDINKLNIYTISTVSVAKVFKGKSLNTVEVVTVGGTVGAEALIVYPNLKLFSGDRGLFILRPNKVSLSLTSKSRLERYNPVTSTQSFFKYGLLNRNEVSLYGKGKSTRQALYDKIMKLTGEAFLEIKEFETKSLVNNKTNERAKILVPSNISFSPAEVTAGTGFELTITGSGFGSNDNRGKVGFKNADDGDPGSFIFALNTQIKEWSDTQIIVEVPHNAGTGKVLVQDNNGNNAASINNLIVTSAQFNVSIDPDDATTQDPPGVNGPLDMYAYQTRHINDEGGGYVWEMYTDFFNDTNSKTAFETSLEKWRCETKVNWVISNSPTTTNATVADGINVVRYDDLDDDVLGRCYSRIAGCGNLGDPDSWYAHVYELDIVFDNGTTEWYFGEDPIELPDLGKFDFESVALHELGHGHQLGHVVDESGGDNEGEVMHFALQTAEQQRVLNVNNIAAAQAVHNRSKTISECGVFPMTDSNICNLSTNEVDLVSQLKIYPNPSTGFFYIDYPLPLDKVVVHDLRGRKVLVTHFSTNEIDYQINLQGVAKGVYVIKIFSKQASITQKLVKN</sequence>
<dbReference type="SUPFAM" id="SSF55486">
    <property type="entry name" value="Metalloproteases ('zincins'), catalytic domain"/>
    <property type="match status" value="1"/>
</dbReference>
<dbReference type="CDD" id="cd00102">
    <property type="entry name" value="IPT"/>
    <property type="match status" value="1"/>
</dbReference>
<feature type="domain" description="IPT/TIG" evidence="3">
    <location>
        <begin position="203"/>
        <end position="288"/>
    </location>
</feature>
<keyword evidence="1 2" id="KW-0732">Signal</keyword>
<evidence type="ECO:0000259" key="3">
    <source>
        <dbReference type="Pfam" id="PF01833"/>
    </source>
</evidence>
<evidence type="ECO:0000313" key="6">
    <source>
        <dbReference type="Proteomes" id="UP000308713"/>
    </source>
</evidence>
<dbReference type="Pfam" id="PF18962">
    <property type="entry name" value="Por_Secre_tail"/>
    <property type="match status" value="1"/>
</dbReference>
<dbReference type="RefSeq" id="WP_139696941.1">
    <property type="nucleotide sequence ID" value="NZ_CP074074.1"/>
</dbReference>
<protein>
    <submittedName>
        <fullName evidence="5">T9SS type A sorting domain-containing protein</fullName>
    </submittedName>
</protein>
<dbReference type="Pfam" id="PF01833">
    <property type="entry name" value="TIG"/>
    <property type="match status" value="1"/>
</dbReference>
<comment type="caution">
    <text evidence="5">The sequence shown here is derived from an EMBL/GenBank/DDBJ whole genome shotgun (WGS) entry which is preliminary data.</text>
</comment>
<evidence type="ECO:0000256" key="1">
    <source>
        <dbReference type="ARBA" id="ARBA00022729"/>
    </source>
</evidence>
<dbReference type="Proteomes" id="UP000308713">
    <property type="component" value="Unassembled WGS sequence"/>
</dbReference>
<dbReference type="EMBL" id="VDCS01000008">
    <property type="protein sequence ID" value="TNJ44167.1"/>
    <property type="molecule type" value="Genomic_DNA"/>
</dbReference>
<dbReference type="Gene3D" id="3.40.390.10">
    <property type="entry name" value="Collagenase (Catalytic Domain)"/>
    <property type="match status" value="1"/>
</dbReference>
<gene>
    <name evidence="5" type="ORF">FGF67_09040</name>
</gene>
<dbReference type="InterPro" id="IPR002909">
    <property type="entry name" value="IPT_dom"/>
</dbReference>
<evidence type="ECO:0000256" key="2">
    <source>
        <dbReference type="SAM" id="SignalP"/>
    </source>
</evidence>
<dbReference type="NCBIfam" id="TIGR04183">
    <property type="entry name" value="Por_Secre_tail"/>
    <property type="match status" value="1"/>
</dbReference>
<evidence type="ECO:0000313" key="5">
    <source>
        <dbReference type="EMBL" id="TNJ44167.1"/>
    </source>
</evidence>
<keyword evidence="6" id="KW-1185">Reference proteome</keyword>
<feature type="chain" id="PRO_5022896879" evidence="2">
    <location>
        <begin position="23"/>
        <end position="615"/>
    </location>
</feature>
<feature type="signal peptide" evidence="2">
    <location>
        <begin position="1"/>
        <end position="22"/>
    </location>
</feature>
<reference evidence="5 6" key="1">
    <citation type="submission" date="2019-05" db="EMBL/GenBank/DDBJ databases">
        <title>Tamlana fucoidanivorans sp. nov., isolated from the surface of algae collected from Fujian province in China.</title>
        <authorList>
            <person name="Li J."/>
        </authorList>
    </citation>
    <scope>NUCLEOTIDE SEQUENCE [LARGE SCALE GENOMIC DNA]</scope>
    <source>
        <strain evidence="5 6">CW2-9</strain>
    </source>
</reference>
<name>A0A5C4SJT1_9FLAO</name>